<feature type="region of interest" description="Disordered" evidence="1">
    <location>
        <begin position="1"/>
        <end position="26"/>
    </location>
</feature>
<proteinExistence type="predicted"/>
<dbReference type="EMBL" id="QXML01000004">
    <property type="protein sequence ID" value="RIW15843.1"/>
    <property type="molecule type" value="Genomic_DNA"/>
</dbReference>
<dbReference type="Proteomes" id="UP000283522">
    <property type="component" value="Unassembled WGS sequence"/>
</dbReference>
<evidence type="ECO:0000313" key="3">
    <source>
        <dbReference type="Proteomes" id="UP000283522"/>
    </source>
</evidence>
<dbReference type="AlphaFoldDB" id="A0A418PSH4"/>
<protein>
    <submittedName>
        <fullName evidence="2">Uncharacterized protein</fullName>
    </submittedName>
</protein>
<evidence type="ECO:0000256" key="1">
    <source>
        <dbReference type="SAM" id="MobiDB-lite"/>
    </source>
</evidence>
<gene>
    <name evidence="2" type="ORF">D0X99_10505</name>
</gene>
<evidence type="ECO:0000313" key="2">
    <source>
        <dbReference type="EMBL" id="RIW15843.1"/>
    </source>
</evidence>
<sequence>MSEVEAPVANEMAKTAEESSEVISGGENLRKAPNGVFYQEKFTNQIFLVGDEASGWSQGAPAPAWYPGTGFGNATHMGNAYSFINQYATLGPNGLSTVGAPVTQFFESELADLGLTGIPDAVSSLTTDGKGNAIYFKNVLNVTTPASPTRINFVAQVEIIGGTGIYKTATGTGEVNGYFNPQDGKGETTLRANIVF</sequence>
<keyword evidence="3" id="KW-1185">Reference proteome</keyword>
<organism evidence="2 3">
    <name type="scientific">Algoriphagus lacus</name>
    <dbReference type="NCBI Taxonomy" id="2056311"/>
    <lineage>
        <taxon>Bacteria</taxon>
        <taxon>Pseudomonadati</taxon>
        <taxon>Bacteroidota</taxon>
        <taxon>Cytophagia</taxon>
        <taxon>Cytophagales</taxon>
        <taxon>Cyclobacteriaceae</taxon>
        <taxon>Algoriphagus</taxon>
    </lineage>
</organism>
<accession>A0A418PSH4</accession>
<comment type="caution">
    <text evidence="2">The sequence shown here is derived from an EMBL/GenBank/DDBJ whole genome shotgun (WGS) entry which is preliminary data.</text>
</comment>
<reference evidence="2 3" key="1">
    <citation type="submission" date="2018-09" db="EMBL/GenBank/DDBJ databases">
        <authorList>
            <person name="Wang X."/>
            <person name="Du Z."/>
        </authorList>
    </citation>
    <scope>NUCLEOTIDE SEQUENCE [LARGE SCALE GENOMIC DNA]</scope>
    <source>
        <strain evidence="2 3">N3</strain>
    </source>
</reference>
<name>A0A418PSH4_9BACT</name>